<name>A0A815HZZ0_9BILA</name>
<feature type="non-terminal residue" evidence="2">
    <location>
        <position position="34"/>
    </location>
</feature>
<accession>A0A815HZZ0</accession>
<dbReference type="Proteomes" id="UP000663889">
    <property type="component" value="Unassembled WGS sequence"/>
</dbReference>
<reference evidence="2" key="1">
    <citation type="submission" date="2021-02" db="EMBL/GenBank/DDBJ databases">
        <authorList>
            <person name="Nowell W R."/>
        </authorList>
    </citation>
    <scope>NUCLEOTIDE SEQUENCE</scope>
</reference>
<organism evidence="2 3">
    <name type="scientific">Rotaria sordida</name>
    <dbReference type="NCBI Taxonomy" id="392033"/>
    <lineage>
        <taxon>Eukaryota</taxon>
        <taxon>Metazoa</taxon>
        <taxon>Spiralia</taxon>
        <taxon>Gnathifera</taxon>
        <taxon>Rotifera</taxon>
        <taxon>Eurotatoria</taxon>
        <taxon>Bdelloidea</taxon>
        <taxon>Philodinida</taxon>
        <taxon>Philodinidae</taxon>
        <taxon>Rotaria</taxon>
    </lineage>
</organism>
<evidence type="ECO:0000256" key="1">
    <source>
        <dbReference type="SAM" id="MobiDB-lite"/>
    </source>
</evidence>
<sequence length="34" mass="3934">MNAIHNQSQTNTEKKTSDNDDEVKDQNIQTQTEK</sequence>
<comment type="caution">
    <text evidence="2">The sequence shown here is derived from an EMBL/GenBank/DDBJ whole genome shotgun (WGS) entry which is preliminary data.</text>
</comment>
<protein>
    <submittedName>
        <fullName evidence="2">Uncharacterized protein</fullName>
    </submittedName>
</protein>
<dbReference type="AlphaFoldDB" id="A0A815HZZ0"/>
<evidence type="ECO:0000313" key="2">
    <source>
        <dbReference type="EMBL" id="CAF1357267.1"/>
    </source>
</evidence>
<feature type="compositionally biased region" description="Polar residues" evidence="1">
    <location>
        <begin position="1"/>
        <end position="11"/>
    </location>
</feature>
<dbReference type="EMBL" id="CAJNOU010002896">
    <property type="protein sequence ID" value="CAF1357267.1"/>
    <property type="molecule type" value="Genomic_DNA"/>
</dbReference>
<gene>
    <name evidence="2" type="ORF">SEV965_LOCUS29187</name>
</gene>
<evidence type="ECO:0000313" key="3">
    <source>
        <dbReference type="Proteomes" id="UP000663889"/>
    </source>
</evidence>
<feature type="region of interest" description="Disordered" evidence="1">
    <location>
        <begin position="1"/>
        <end position="34"/>
    </location>
</feature>
<proteinExistence type="predicted"/>